<feature type="transmembrane region" description="Helical" evidence="2">
    <location>
        <begin position="21"/>
        <end position="41"/>
    </location>
</feature>
<evidence type="ECO:0000313" key="3">
    <source>
        <dbReference type="EMBL" id="HIV00396.1"/>
    </source>
</evidence>
<feature type="region of interest" description="Disordered" evidence="1">
    <location>
        <begin position="203"/>
        <end position="243"/>
    </location>
</feature>
<protein>
    <submittedName>
        <fullName evidence="3">Uncharacterized protein</fullName>
    </submittedName>
</protein>
<gene>
    <name evidence="3" type="ORF">IAB14_04725</name>
</gene>
<evidence type="ECO:0000313" key="4">
    <source>
        <dbReference type="Proteomes" id="UP000886891"/>
    </source>
</evidence>
<keyword evidence="2" id="KW-0812">Transmembrane</keyword>
<sequence length="243" mass="28183">MKTGMVRFFQLHKLGVSAYAGIYLLGLSWLIWGIVFVSQDITYVRIYRTGLPVPNWLLGVGLIIVLLMSIREIISRWTYYVDFEDGMIKTKGHRFMPPQSRFQFKLQIRIKDITAIRVIKSHYNSNKKPNPILACSAPITYFEFTLANGRTKWLDIYLFSKKQRIRMLDIINEELGTDYDYEAMYKKGESIEGGCARWLCPRKKKKTKTRREEPGGASDHSSEKSGSGEENDSDRMRNNESDD</sequence>
<dbReference type="EMBL" id="DVOH01000036">
    <property type="protein sequence ID" value="HIV00396.1"/>
    <property type="molecule type" value="Genomic_DNA"/>
</dbReference>
<comment type="caution">
    <text evidence="3">The sequence shown here is derived from an EMBL/GenBank/DDBJ whole genome shotgun (WGS) entry which is preliminary data.</text>
</comment>
<accession>A0A9D1NCK8</accession>
<keyword evidence="2" id="KW-1133">Transmembrane helix</keyword>
<evidence type="ECO:0000256" key="2">
    <source>
        <dbReference type="SAM" id="Phobius"/>
    </source>
</evidence>
<keyword evidence="2" id="KW-0472">Membrane</keyword>
<evidence type="ECO:0000256" key="1">
    <source>
        <dbReference type="SAM" id="MobiDB-lite"/>
    </source>
</evidence>
<proteinExistence type="predicted"/>
<dbReference type="AlphaFoldDB" id="A0A9D1NCK8"/>
<organism evidence="3 4">
    <name type="scientific">Candidatus Stercoripulliclostridium merdipullorum</name>
    <dbReference type="NCBI Taxonomy" id="2840952"/>
    <lineage>
        <taxon>Bacteria</taxon>
        <taxon>Bacillati</taxon>
        <taxon>Bacillota</taxon>
        <taxon>Clostridia</taxon>
        <taxon>Eubacteriales</taxon>
        <taxon>Candidatus Stercoripulliclostridium</taxon>
    </lineage>
</organism>
<feature type="transmembrane region" description="Helical" evidence="2">
    <location>
        <begin position="53"/>
        <end position="70"/>
    </location>
</feature>
<dbReference type="Proteomes" id="UP000886891">
    <property type="component" value="Unassembled WGS sequence"/>
</dbReference>
<name>A0A9D1NCK8_9FIRM</name>
<reference evidence="3" key="1">
    <citation type="submission" date="2020-10" db="EMBL/GenBank/DDBJ databases">
        <authorList>
            <person name="Gilroy R."/>
        </authorList>
    </citation>
    <scope>NUCLEOTIDE SEQUENCE</scope>
    <source>
        <strain evidence="3">23406</strain>
    </source>
</reference>
<reference evidence="3" key="2">
    <citation type="journal article" date="2021" name="PeerJ">
        <title>Extensive microbial diversity within the chicken gut microbiome revealed by metagenomics and culture.</title>
        <authorList>
            <person name="Gilroy R."/>
            <person name="Ravi A."/>
            <person name="Getino M."/>
            <person name="Pursley I."/>
            <person name="Horton D.L."/>
            <person name="Alikhan N.F."/>
            <person name="Baker D."/>
            <person name="Gharbi K."/>
            <person name="Hall N."/>
            <person name="Watson M."/>
            <person name="Adriaenssens E.M."/>
            <person name="Foster-Nyarko E."/>
            <person name="Jarju S."/>
            <person name="Secka A."/>
            <person name="Antonio M."/>
            <person name="Oren A."/>
            <person name="Chaudhuri R.R."/>
            <person name="La Ragione R."/>
            <person name="Hildebrand F."/>
            <person name="Pallen M.J."/>
        </authorList>
    </citation>
    <scope>NUCLEOTIDE SEQUENCE</scope>
    <source>
        <strain evidence="3">23406</strain>
    </source>
</reference>
<feature type="compositionally biased region" description="Basic and acidic residues" evidence="1">
    <location>
        <begin position="210"/>
        <end position="243"/>
    </location>
</feature>